<sequence>MMPEFRGVGLGSRQGPDPVDHFLEEHLLYRKHTVRDPTSLFRVVAEQVYDTQVLHYEVRMECVRFMFRKRRLFERQVRGDFDDYLWRLEKTQTEGTMLELRAMCLLYGRNVVIYETFQLGETVTIGDIRYQQDVLRIFKDYSGHFDTVFTMPEIAMAAVCQAISYKLLYQQLFRLPDVGLAVEAMLYPNTFNQEMQFEMDADRNVIGLLCYNGRTFKLDRPEKTRCLLTNYKTCAYHNRRPNSPVPISCVRQFVADERAPFPYAVSKSLDPYTYRNVELYCLNAARRQARNLNIYMGDYDFKVGAKCQVALDPKQPRKMSICHIQYINWEHTSSVVFSEAKAQFLTVPYSALHPMPPSEFQPWDPPYRYRRPRHKKRPKKVSTKEQQVDKRPGPALHSEAKKVTLPFSLAMDHNENKPKQLPLLPPPSSDRENHSISMPSNQRAAPAAMPVLRPPMPIPRQPLHIPRPPLPTVPQPVFYPTPPQQAIGSHQFMPGQFPFQPHMIRAPVRFYLMPTPPPPPGDPGTMPGLMPPPFVGNIPPMVAQTFNDFHPLTY</sequence>
<reference evidence="3" key="1">
    <citation type="submission" date="2025-05" db="UniProtKB">
        <authorList>
            <consortium name="RefSeq"/>
        </authorList>
    </citation>
    <scope>NUCLEOTIDE SEQUENCE [LARGE SCALE GENOMIC DNA]</scope>
    <source>
        <strain evidence="3">14028-0561.14</strain>
    </source>
</reference>
<protein>
    <submittedName>
        <fullName evidence="4">Deubiquitinase otu</fullName>
    </submittedName>
</protein>
<name>A0A6P4IRD2_DROKI</name>
<dbReference type="Proteomes" id="UP001652661">
    <property type="component" value="Chromosome 2L"/>
</dbReference>
<feature type="region of interest" description="Disordered" evidence="1">
    <location>
        <begin position="412"/>
        <end position="447"/>
    </location>
</feature>
<dbReference type="CDD" id="cd20380">
    <property type="entry name" value="Tudor_TDRD13-like"/>
    <property type="match status" value="1"/>
</dbReference>
<dbReference type="InterPro" id="IPR050704">
    <property type="entry name" value="Peptidase_C85-like"/>
</dbReference>
<reference evidence="4" key="2">
    <citation type="submission" date="2025-08" db="UniProtKB">
        <authorList>
            <consortium name="RefSeq"/>
        </authorList>
    </citation>
    <scope>IDENTIFICATION</scope>
    <source>
        <strain evidence="4">14028-0561.14</strain>
        <tissue evidence="4">Whole fly</tissue>
    </source>
</reference>
<proteinExistence type="predicted"/>
<dbReference type="OrthoDB" id="10017659at2759"/>
<evidence type="ECO:0000313" key="4">
    <source>
        <dbReference type="RefSeq" id="XP_017025401.2"/>
    </source>
</evidence>
<dbReference type="InterPro" id="IPR049770">
    <property type="entry name" value="OTU_Tudor"/>
</dbReference>
<keyword evidence="3" id="KW-1185">Reference proteome</keyword>
<dbReference type="PANTHER" id="PTHR12419:SF115">
    <property type="entry name" value="PROTEIN OVARIAN TUMOR LOCUS-RELATED"/>
    <property type="match status" value="1"/>
</dbReference>
<organism evidence="3 4">
    <name type="scientific">Drosophila kikkawai</name>
    <name type="common">Fruit fly</name>
    <dbReference type="NCBI Taxonomy" id="30033"/>
    <lineage>
        <taxon>Eukaryota</taxon>
        <taxon>Metazoa</taxon>
        <taxon>Ecdysozoa</taxon>
        <taxon>Arthropoda</taxon>
        <taxon>Hexapoda</taxon>
        <taxon>Insecta</taxon>
        <taxon>Pterygota</taxon>
        <taxon>Neoptera</taxon>
        <taxon>Endopterygota</taxon>
        <taxon>Diptera</taxon>
        <taxon>Brachycera</taxon>
        <taxon>Muscomorpha</taxon>
        <taxon>Ephydroidea</taxon>
        <taxon>Drosophilidae</taxon>
        <taxon>Drosophila</taxon>
        <taxon>Sophophora</taxon>
    </lineage>
</organism>
<feature type="compositionally biased region" description="Basic residues" evidence="1">
    <location>
        <begin position="368"/>
        <end position="381"/>
    </location>
</feature>
<evidence type="ECO:0000313" key="3">
    <source>
        <dbReference type="Proteomes" id="UP001652661"/>
    </source>
</evidence>
<dbReference type="Gene3D" id="3.90.70.80">
    <property type="match status" value="1"/>
</dbReference>
<accession>A0A6P4IRD2</accession>
<dbReference type="GO" id="GO:0061578">
    <property type="term" value="F:K63-linked deubiquitinase activity"/>
    <property type="evidence" value="ECO:0007669"/>
    <property type="project" value="TreeGrafter"/>
</dbReference>
<dbReference type="PROSITE" id="PS50802">
    <property type="entry name" value="OTU"/>
    <property type="match status" value="1"/>
</dbReference>
<dbReference type="InterPro" id="IPR003323">
    <property type="entry name" value="OTU_dom"/>
</dbReference>
<evidence type="ECO:0000259" key="2">
    <source>
        <dbReference type="PROSITE" id="PS50802"/>
    </source>
</evidence>
<dbReference type="GeneID" id="108076882"/>
<feature type="domain" description="OTU" evidence="2">
    <location>
        <begin position="28"/>
        <end position="151"/>
    </location>
</feature>
<gene>
    <name evidence="4" type="primary">LOC108076882</name>
</gene>
<dbReference type="SUPFAM" id="SSF54001">
    <property type="entry name" value="Cysteine proteinases"/>
    <property type="match status" value="1"/>
</dbReference>
<dbReference type="AlphaFoldDB" id="A0A6P4IRD2"/>
<dbReference type="RefSeq" id="XP_017025401.2">
    <property type="nucleotide sequence ID" value="XM_017169912.2"/>
</dbReference>
<feature type="compositionally biased region" description="Basic and acidic residues" evidence="1">
    <location>
        <begin position="382"/>
        <end position="400"/>
    </location>
</feature>
<dbReference type="InterPro" id="IPR038765">
    <property type="entry name" value="Papain-like_cys_pep_sf"/>
</dbReference>
<dbReference type="InterPro" id="IPR049769">
    <property type="entry name" value="OTU_OTU"/>
</dbReference>
<feature type="region of interest" description="Disordered" evidence="1">
    <location>
        <begin position="361"/>
        <end position="400"/>
    </location>
</feature>
<dbReference type="CDD" id="cd22753">
    <property type="entry name" value="OTU_ALG13-like"/>
    <property type="match status" value="1"/>
</dbReference>
<evidence type="ECO:0000256" key="1">
    <source>
        <dbReference type="SAM" id="MobiDB-lite"/>
    </source>
</evidence>
<dbReference type="PANTHER" id="PTHR12419">
    <property type="entry name" value="OTU DOMAIN CONTAINING PROTEIN"/>
    <property type="match status" value="1"/>
</dbReference>